<proteinExistence type="predicted"/>
<sequence length="163" mass="18642">MEEIILKRLDLARTLFRHHGDHLREALFPDLNRYQQAIEQTNRALFSTGISQICASCPEEDGLTCCGTGLERHVEVSILLLNLLLGVKLPCKREDPNGCFFLGTKGCKILARPIICRNHLCLRIKEKIPLNEIIRFQNAWGEEAELTYLLSERIKGLPFYHQG</sequence>
<dbReference type="AlphaFoldDB" id="A0A6G7PYB2"/>
<reference evidence="1 2" key="1">
    <citation type="submission" date="2020-02" db="EMBL/GenBank/DDBJ databases">
        <title>Genome analysis of Thermosulfuriphilus ammonigenes ST65T, an anaerobic thermophilic chemolithoautotrophic bacterium isolated from a deep-sea hydrothermal vent.</title>
        <authorList>
            <person name="Slobodkina G."/>
            <person name="Allioux M."/>
            <person name="Merkel A."/>
            <person name="Alain K."/>
            <person name="Jebbar M."/>
            <person name="Slobodkin A."/>
        </authorList>
    </citation>
    <scope>NUCLEOTIDE SEQUENCE [LARGE SCALE GENOMIC DNA]</scope>
    <source>
        <strain evidence="1 2">ST65</strain>
    </source>
</reference>
<keyword evidence="2" id="KW-1185">Reference proteome</keyword>
<name>A0A6G7PYB2_9BACT</name>
<dbReference type="RefSeq" id="WP_166032901.1">
    <property type="nucleotide sequence ID" value="NZ_CP048877.1"/>
</dbReference>
<protein>
    <submittedName>
        <fullName evidence="1">Uncharacterized protein</fullName>
    </submittedName>
</protein>
<dbReference type="Proteomes" id="UP000502179">
    <property type="component" value="Chromosome"/>
</dbReference>
<dbReference type="KEGG" id="tav:G4V39_10540"/>
<evidence type="ECO:0000313" key="2">
    <source>
        <dbReference type="Proteomes" id="UP000502179"/>
    </source>
</evidence>
<evidence type="ECO:0000313" key="1">
    <source>
        <dbReference type="EMBL" id="QIJ72685.1"/>
    </source>
</evidence>
<organism evidence="1 2">
    <name type="scientific">Thermosulfuriphilus ammonigenes</name>
    <dbReference type="NCBI Taxonomy" id="1936021"/>
    <lineage>
        <taxon>Bacteria</taxon>
        <taxon>Pseudomonadati</taxon>
        <taxon>Thermodesulfobacteriota</taxon>
        <taxon>Thermodesulfobacteria</taxon>
        <taxon>Thermodesulfobacteriales</taxon>
        <taxon>Thermodesulfobacteriaceae</taxon>
        <taxon>Thermosulfuriphilus</taxon>
    </lineage>
</organism>
<dbReference type="EMBL" id="CP048877">
    <property type="protein sequence ID" value="QIJ72685.1"/>
    <property type="molecule type" value="Genomic_DNA"/>
</dbReference>
<gene>
    <name evidence="1" type="ORF">G4V39_10540</name>
</gene>
<accession>A0A6G7PYB2</accession>